<dbReference type="Gene3D" id="3.40.50.10850">
    <property type="entry name" value="Ntrc-like two-domain protein"/>
    <property type="match status" value="1"/>
</dbReference>
<reference evidence="1" key="1">
    <citation type="journal article" date="2021" name="PeerJ">
        <title>Extensive microbial diversity within the chicken gut microbiome revealed by metagenomics and culture.</title>
        <authorList>
            <person name="Gilroy R."/>
            <person name="Ravi A."/>
            <person name="Getino M."/>
            <person name="Pursley I."/>
            <person name="Horton D.L."/>
            <person name="Alikhan N.F."/>
            <person name="Baker D."/>
            <person name="Gharbi K."/>
            <person name="Hall N."/>
            <person name="Watson M."/>
            <person name="Adriaenssens E.M."/>
            <person name="Foster-Nyarko E."/>
            <person name="Jarju S."/>
            <person name="Secka A."/>
            <person name="Antonio M."/>
            <person name="Oren A."/>
            <person name="Chaudhuri R.R."/>
            <person name="La Ragione R."/>
            <person name="Hildebrand F."/>
            <person name="Pallen M.J."/>
        </authorList>
    </citation>
    <scope>NUCLEOTIDE SEQUENCE</scope>
    <source>
        <strain evidence="1">CHK191-13928</strain>
    </source>
</reference>
<evidence type="ECO:0000313" key="2">
    <source>
        <dbReference type="Proteomes" id="UP000886721"/>
    </source>
</evidence>
<reference evidence="1" key="2">
    <citation type="submission" date="2021-04" db="EMBL/GenBank/DDBJ databases">
        <authorList>
            <person name="Gilroy R."/>
        </authorList>
    </citation>
    <scope>NUCLEOTIDE SEQUENCE</scope>
    <source>
        <strain evidence="1">CHK191-13928</strain>
    </source>
</reference>
<dbReference type="Proteomes" id="UP000886721">
    <property type="component" value="Unassembled WGS sequence"/>
</dbReference>
<organism evidence="1 2">
    <name type="scientific">Candidatus Anaerostipes excrementavium</name>
    <dbReference type="NCBI Taxonomy" id="2838463"/>
    <lineage>
        <taxon>Bacteria</taxon>
        <taxon>Bacillati</taxon>
        <taxon>Bacillota</taxon>
        <taxon>Clostridia</taxon>
        <taxon>Lachnospirales</taxon>
        <taxon>Lachnospiraceae</taxon>
        <taxon>Anaerostipes</taxon>
    </lineage>
</organism>
<name>A0A9D1WVB2_9FIRM</name>
<comment type="caution">
    <text evidence="1">The sequence shown here is derived from an EMBL/GenBank/DDBJ whole genome shotgun (WGS) entry which is preliminary data.</text>
</comment>
<protein>
    <recommendedName>
        <fullName evidence="3">DUF1638 domain-containing protein</fullName>
    </recommendedName>
</protein>
<dbReference type="AlphaFoldDB" id="A0A9D1WVB2"/>
<evidence type="ECO:0008006" key="3">
    <source>
        <dbReference type="Google" id="ProtNLM"/>
    </source>
</evidence>
<sequence length="276" mass="32143">MKEICVGICLKDDRYGRKLMEYLNHQKEFPMTACYFGNEESLWVKEQEGMFQCLLLSDESNYQGYVPFCRIDSRQCQSAAEIAGDIYDQLQVRTRNDWQIYGIYSPFGGMMATEFALEFVKRRSMPYLGMQPYPIFSIGEETTDELLFHIRQRRDDCIEYFLNHQEDLGSVKGYPGAGCFLDYRELSEEDYQWFFECIREKGISLAVDIGTACVPGLGFFRRLDKIYLPVTEQELETELYAGFLKQMRKYGIWGCSGMEEIVIGGKESIKEVISRL</sequence>
<gene>
    <name evidence="1" type="ORF">H9735_05150</name>
</gene>
<evidence type="ECO:0000313" key="1">
    <source>
        <dbReference type="EMBL" id="HIX67501.1"/>
    </source>
</evidence>
<proteinExistence type="predicted"/>
<accession>A0A9D1WVB2</accession>
<dbReference type="EMBL" id="DXEM01000015">
    <property type="protein sequence ID" value="HIX67501.1"/>
    <property type="molecule type" value="Genomic_DNA"/>
</dbReference>